<keyword evidence="11" id="KW-0482">Metalloprotease</keyword>
<dbReference type="GO" id="GO:0008237">
    <property type="term" value="F:metallopeptidase activity"/>
    <property type="evidence" value="ECO:0007669"/>
    <property type="project" value="UniProtKB-KW"/>
</dbReference>
<evidence type="ECO:0000256" key="7">
    <source>
        <dbReference type="PIRSR" id="PIRSR601548-4"/>
    </source>
</evidence>
<proteinExistence type="inferred from homology"/>
<dbReference type="EC" id="3.4.-.-" evidence="11"/>
<keyword evidence="11" id="KW-0121">Carboxypeptidase</keyword>
<evidence type="ECO:0000256" key="6">
    <source>
        <dbReference type="PIRSR" id="PIRSR601548-3"/>
    </source>
</evidence>
<comment type="cofactor">
    <cofactor evidence="11">
        <name>Zn(2+)</name>
        <dbReference type="ChEBI" id="CHEBI:29105"/>
    </cofactor>
    <text evidence="11">Binds 1 zinc ion per subunit.</text>
</comment>
<feature type="binding site" evidence="6">
    <location>
        <position position="383"/>
    </location>
    <ligand>
        <name>Zn(2+)</name>
        <dbReference type="ChEBI" id="CHEBI:29105"/>
        <label>1</label>
        <note>catalytic</note>
    </ligand>
</feature>
<comment type="similarity">
    <text evidence="1 10 11">Belongs to the peptidase M2 family.</text>
</comment>
<feature type="glycosylation site" description="N-linked (GlcNAc...) asparagine; partial" evidence="5">
    <location>
        <position position="142"/>
    </location>
</feature>
<evidence type="ECO:0000256" key="11">
    <source>
        <dbReference type="RuleBase" id="RU361144"/>
    </source>
</evidence>
<evidence type="ECO:0000313" key="13">
    <source>
        <dbReference type="Proteomes" id="UP001497382"/>
    </source>
</evidence>
<dbReference type="GO" id="GO:0006508">
    <property type="term" value="P:proteolysis"/>
    <property type="evidence" value="ECO:0007669"/>
    <property type="project" value="UniProtKB-KW"/>
</dbReference>
<feature type="glycosylation site" description="N-linked (GlcNAc...) asparagine" evidence="5">
    <location>
        <position position="57"/>
    </location>
</feature>
<keyword evidence="4 5" id="KW-0325">Glycoprotein</keyword>
<name>A0AAV1Z630_9ARAC</name>
<keyword evidence="13" id="KW-1185">Reference proteome</keyword>
<evidence type="ECO:0000256" key="5">
    <source>
        <dbReference type="PIRSR" id="PIRSR601548-10"/>
    </source>
</evidence>
<evidence type="ECO:0000256" key="1">
    <source>
        <dbReference type="ARBA" id="ARBA00008139"/>
    </source>
</evidence>
<feature type="binding site" evidence="8">
    <location>
        <position position="383"/>
    </location>
    <ligand>
        <name>Zn(2+)</name>
        <dbReference type="ChEBI" id="CHEBI:29105"/>
        <label>2</label>
        <note>catalytic</note>
    </ligand>
</feature>
<dbReference type="GO" id="GO:0005886">
    <property type="term" value="C:plasma membrane"/>
    <property type="evidence" value="ECO:0007669"/>
    <property type="project" value="TreeGrafter"/>
</dbReference>
<dbReference type="PANTHER" id="PTHR10514:SF45">
    <property type="entry name" value="ANGIOTENSIN-CONVERTING ENZYME"/>
    <property type="match status" value="1"/>
</dbReference>
<organism evidence="12 13">
    <name type="scientific">Larinioides sclopetarius</name>
    <dbReference type="NCBI Taxonomy" id="280406"/>
    <lineage>
        <taxon>Eukaryota</taxon>
        <taxon>Metazoa</taxon>
        <taxon>Ecdysozoa</taxon>
        <taxon>Arthropoda</taxon>
        <taxon>Chelicerata</taxon>
        <taxon>Arachnida</taxon>
        <taxon>Araneae</taxon>
        <taxon>Araneomorphae</taxon>
        <taxon>Entelegynae</taxon>
        <taxon>Araneoidea</taxon>
        <taxon>Araneidae</taxon>
        <taxon>Larinioides</taxon>
    </lineage>
</organism>
<dbReference type="Pfam" id="PF01401">
    <property type="entry name" value="Peptidase_M2"/>
    <property type="match status" value="1"/>
</dbReference>
<keyword evidence="6 11" id="KW-0862">Zinc</keyword>
<feature type="active site" description="Proton acceptor 2" evidence="9">
    <location>
        <position position="356"/>
    </location>
</feature>
<evidence type="ECO:0000256" key="8">
    <source>
        <dbReference type="PIRSR" id="PIRSR601548-8"/>
    </source>
</evidence>
<dbReference type="PROSITE" id="PS52011">
    <property type="entry name" value="PEPTIDASE_M2"/>
    <property type="match status" value="1"/>
</dbReference>
<dbReference type="PRINTS" id="PR00791">
    <property type="entry name" value="PEPDIPTASEA"/>
</dbReference>
<comment type="caution">
    <text evidence="12">The sequence shown here is derived from an EMBL/GenBank/DDBJ whole genome shotgun (WGS) entry which is preliminary data.</text>
</comment>
<accession>A0AAV1Z630</accession>
<feature type="binding site" evidence="6">
    <location>
        <position position="359"/>
    </location>
    <ligand>
        <name>Zn(2+)</name>
        <dbReference type="ChEBI" id="CHEBI:29105"/>
        <label>1</label>
        <note>catalytic</note>
    </ligand>
</feature>
<keyword evidence="11" id="KW-0378">Hydrolase</keyword>
<keyword evidence="6 11" id="KW-0479">Metal-binding</keyword>
<dbReference type="Proteomes" id="UP001497382">
    <property type="component" value="Unassembled WGS sequence"/>
</dbReference>
<keyword evidence="11" id="KW-0645">Protease</keyword>
<gene>
    <name evidence="12" type="ORF">LARSCL_LOCUS2707</name>
</gene>
<dbReference type="GO" id="GO:0046872">
    <property type="term" value="F:metal ion binding"/>
    <property type="evidence" value="ECO:0007669"/>
    <property type="project" value="UniProtKB-KW"/>
</dbReference>
<evidence type="ECO:0000256" key="2">
    <source>
        <dbReference type="ARBA" id="ARBA00022729"/>
    </source>
</evidence>
<evidence type="ECO:0000256" key="4">
    <source>
        <dbReference type="ARBA" id="ARBA00023180"/>
    </source>
</evidence>
<feature type="binding site" evidence="8">
    <location>
        <position position="359"/>
    </location>
    <ligand>
        <name>Zn(2+)</name>
        <dbReference type="ChEBI" id="CHEBI:29105"/>
        <label>2</label>
        <note>catalytic</note>
    </ligand>
</feature>
<dbReference type="InterPro" id="IPR001548">
    <property type="entry name" value="Peptidase_M2"/>
</dbReference>
<feature type="glycosylation site" description="N-linked (GlcNAc...) (complex) asparagine" evidence="5">
    <location>
        <position position="96"/>
    </location>
</feature>
<evidence type="ECO:0000256" key="3">
    <source>
        <dbReference type="ARBA" id="ARBA00023157"/>
    </source>
</evidence>
<dbReference type="GO" id="GO:0004180">
    <property type="term" value="F:carboxypeptidase activity"/>
    <property type="evidence" value="ECO:0007669"/>
    <property type="project" value="UniProtKB-KW"/>
</dbReference>
<dbReference type="AlphaFoldDB" id="A0AAV1Z630"/>
<feature type="binding site" evidence="8">
    <location>
        <position position="355"/>
    </location>
    <ligand>
        <name>Zn(2+)</name>
        <dbReference type="ChEBI" id="CHEBI:29105"/>
        <label>2</label>
        <note>catalytic</note>
    </ligand>
</feature>
<dbReference type="GO" id="GO:0008241">
    <property type="term" value="F:peptidyl-dipeptidase activity"/>
    <property type="evidence" value="ECO:0007669"/>
    <property type="project" value="InterPro"/>
</dbReference>
<keyword evidence="2" id="KW-0732">Signal</keyword>
<keyword evidence="3 7" id="KW-1015">Disulfide bond</keyword>
<comment type="caution">
    <text evidence="10">Lacks conserved residue(s) required for the propagation of feature annotation.</text>
</comment>
<protein>
    <recommendedName>
        <fullName evidence="11">Angiotensin-converting enzyme</fullName>
        <ecNumber evidence="11">3.4.-.-</ecNumber>
    </recommendedName>
</protein>
<dbReference type="EMBL" id="CAXIEN010000019">
    <property type="protein sequence ID" value="CAL1265734.1"/>
    <property type="molecule type" value="Genomic_DNA"/>
</dbReference>
<evidence type="ECO:0000256" key="9">
    <source>
        <dbReference type="PIRSR" id="PIRSR601548-9"/>
    </source>
</evidence>
<evidence type="ECO:0000256" key="10">
    <source>
        <dbReference type="PROSITE-ProRule" id="PRU01355"/>
    </source>
</evidence>
<feature type="binding site" evidence="6">
    <location>
        <position position="355"/>
    </location>
    <ligand>
        <name>Zn(2+)</name>
        <dbReference type="ChEBI" id="CHEBI:29105"/>
        <label>1</label>
        <note>catalytic</note>
    </ligand>
</feature>
<feature type="glycosylation site" description="N-linked (GlcNAc...) asparagine; partial" evidence="5">
    <location>
        <position position="310"/>
    </location>
</feature>
<reference evidence="12 13" key="1">
    <citation type="submission" date="2024-04" db="EMBL/GenBank/DDBJ databases">
        <authorList>
            <person name="Rising A."/>
            <person name="Reimegard J."/>
            <person name="Sonavane S."/>
            <person name="Akerstrom W."/>
            <person name="Nylinder S."/>
            <person name="Hedman E."/>
            <person name="Kallberg Y."/>
        </authorList>
    </citation>
    <scope>NUCLEOTIDE SEQUENCE [LARGE SCALE GENOMIC DNA]</scope>
</reference>
<sequence>MNLLITATADCSNVKEKYVSGSNTDIYEALHFLRTNDRRASEVANKASIASWNYQSNLTEPNKKIMLQVRQEYARFAKKTWKNATSFAWKDFKGKNVTAYRWFKSLSILGKAALPSDKFKELSELIADMQDIYGKAKVCPFNASDNKPCALSLEPELTEIFINSRKDAELKHVWSHWRDVTGKVMKDKFLRYVELSNEAACLNDEIEELWNAMKPFYEQLHAYVRRRLMQRYPRSGIKANGPIPAHLLGNMWAQRWANIFDIVKPYPNKNFVDVTKAMEEKKITALDMFKISEEFFTSLGLIKMTPEFWNRSVIEKPTDREMVCHASAWDFSDGKDFRIKMCTRVNMEDLITVHHEMGHIEYYLQYSRQPLVFRKGANNGFHEAVGDTMALSVATPKHLETIGLLQEYKEDDGNYYHCVFLLYS</sequence>
<evidence type="ECO:0000313" key="12">
    <source>
        <dbReference type="EMBL" id="CAL1265734.1"/>
    </source>
</evidence>
<dbReference type="CDD" id="cd06461">
    <property type="entry name" value="M2_ACE"/>
    <property type="match status" value="1"/>
</dbReference>
<dbReference type="PANTHER" id="PTHR10514">
    <property type="entry name" value="ANGIOTENSIN-CONVERTING ENZYME"/>
    <property type="match status" value="1"/>
</dbReference>
<dbReference type="SUPFAM" id="SSF55486">
    <property type="entry name" value="Metalloproteases ('zincins'), catalytic domain"/>
    <property type="match status" value="1"/>
</dbReference>
<feature type="disulfide bond" evidence="7 10">
    <location>
        <begin position="324"/>
        <end position="342"/>
    </location>
</feature>